<sequence>MNDFQINYGIEELIKSTVKAVDMEIEIRKDNSGINMSYNFIGNYIGVDMNRLLIAKSEMPALISLELYVKILTIHELGHAIDRNALMSTLDRTIEIYNIKQTHTLKELYNDVNLLEILLEEHEMNLSFEQTAWSNAEKLNQIYNIVEPMYFEKVKKHSLSTYTDSYQADQSLYNLLIEETSEQIA</sequence>
<dbReference type="EMBL" id="JACSQO010000002">
    <property type="protein sequence ID" value="MBD7943694.1"/>
    <property type="molecule type" value="Genomic_DNA"/>
</dbReference>
<keyword evidence="2" id="KW-1185">Reference proteome</keyword>
<accession>A0ABR8R7L5</accession>
<dbReference type="RefSeq" id="WP_191696808.1">
    <property type="nucleotide sequence ID" value="NZ_JACSQO010000002.1"/>
</dbReference>
<dbReference type="Proteomes" id="UP000640786">
    <property type="component" value="Unassembled WGS sequence"/>
</dbReference>
<protein>
    <submittedName>
        <fullName evidence="1">Integrase</fullName>
    </submittedName>
</protein>
<evidence type="ECO:0000313" key="1">
    <source>
        <dbReference type="EMBL" id="MBD7943694.1"/>
    </source>
</evidence>
<reference evidence="1 2" key="1">
    <citation type="submission" date="2020-08" db="EMBL/GenBank/DDBJ databases">
        <title>A Genomic Blueprint of the Chicken Gut Microbiome.</title>
        <authorList>
            <person name="Gilroy R."/>
            <person name="Ravi A."/>
            <person name="Getino M."/>
            <person name="Pursley I."/>
            <person name="Horton D.L."/>
            <person name="Alikhan N.-F."/>
            <person name="Baker D."/>
            <person name="Gharbi K."/>
            <person name="Hall N."/>
            <person name="Watson M."/>
            <person name="Adriaenssens E.M."/>
            <person name="Foster-Nyarko E."/>
            <person name="Jarju S."/>
            <person name="Secka A."/>
            <person name="Antonio M."/>
            <person name="Oren A."/>
            <person name="Chaudhuri R."/>
            <person name="La Ragione R.M."/>
            <person name="Hildebrand F."/>
            <person name="Pallen M.J."/>
        </authorList>
    </citation>
    <scope>NUCLEOTIDE SEQUENCE [LARGE SCALE GENOMIC DNA]</scope>
    <source>
        <strain evidence="1 2">Sa2BUA9</strain>
    </source>
</reference>
<gene>
    <name evidence="1" type="ORF">H9650_06140</name>
</gene>
<comment type="caution">
    <text evidence="1">The sequence shown here is derived from an EMBL/GenBank/DDBJ whole genome shotgun (WGS) entry which is preliminary data.</text>
</comment>
<organism evidence="1 2">
    <name type="scientific">Psychrobacillus faecigallinarum</name>
    <dbReference type="NCBI Taxonomy" id="2762235"/>
    <lineage>
        <taxon>Bacteria</taxon>
        <taxon>Bacillati</taxon>
        <taxon>Bacillota</taxon>
        <taxon>Bacilli</taxon>
        <taxon>Bacillales</taxon>
        <taxon>Bacillaceae</taxon>
        <taxon>Psychrobacillus</taxon>
    </lineage>
</organism>
<name>A0ABR8R7L5_9BACI</name>
<evidence type="ECO:0000313" key="2">
    <source>
        <dbReference type="Proteomes" id="UP000640786"/>
    </source>
</evidence>
<proteinExistence type="predicted"/>